<feature type="signal peptide" evidence="3">
    <location>
        <begin position="1"/>
        <end position="15"/>
    </location>
</feature>
<dbReference type="Gene3D" id="1.50.10.100">
    <property type="entry name" value="Chondroitin AC/alginate lyase"/>
    <property type="match status" value="1"/>
</dbReference>
<feature type="chain" id="PRO_5012723558" evidence="3">
    <location>
        <begin position="16"/>
        <end position="1069"/>
    </location>
</feature>
<dbReference type="OrthoDB" id="5980780at2759"/>
<reference evidence="6 7" key="1">
    <citation type="journal article" date="2015" name="Mol. Biochem. Parasitol.">
        <title>Identification of polymorphic genes for use in assemblage B genotyping assays through comparative genomics of multiple assemblage B Giardia duodenalis isolates.</title>
        <authorList>
            <person name="Wielinga C."/>
            <person name="Thompson R.C."/>
            <person name="Monis P."/>
            <person name="Ryan U."/>
        </authorList>
    </citation>
    <scope>NUCLEOTIDE SEQUENCE [LARGE SCALE GENOMIC DNA]</scope>
    <source>
        <strain evidence="6 7">BAH15c1</strain>
    </source>
</reference>
<dbReference type="GO" id="GO:0030246">
    <property type="term" value="F:carbohydrate binding"/>
    <property type="evidence" value="ECO:0007669"/>
    <property type="project" value="InterPro"/>
</dbReference>
<evidence type="ECO:0000259" key="5">
    <source>
        <dbReference type="Pfam" id="PF08124"/>
    </source>
</evidence>
<dbReference type="InterPro" id="IPR012970">
    <property type="entry name" value="Lyase_8_alpha_N"/>
</dbReference>
<dbReference type="Pfam" id="PF02278">
    <property type="entry name" value="Lyase_8"/>
    <property type="match status" value="1"/>
</dbReference>
<evidence type="ECO:0000313" key="7">
    <source>
        <dbReference type="Proteomes" id="UP000070089"/>
    </source>
</evidence>
<feature type="domain" description="Polysaccharide lyase 8 N-terminal alpha-helical" evidence="5">
    <location>
        <begin position="50"/>
        <end position="163"/>
    </location>
</feature>
<dbReference type="VEuPathDB" id="GiardiaDB:QR46_1264"/>
<keyword evidence="3" id="KW-0732">Signal</keyword>
<organism evidence="6 7">
    <name type="scientific">Giardia duodenalis assemblage B</name>
    <dbReference type="NCBI Taxonomy" id="1394984"/>
    <lineage>
        <taxon>Eukaryota</taxon>
        <taxon>Metamonada</taxon>
        <taxon>Diplomonadida</taxon>
        <taxon>Hexamitidae</taxon>
        <taxon>Giardiinae</taxon>
        <taxon>Giardia</taxon>
    </lineage>
</organism>
<feature type="transmembrane region" description="Helical" evidence="2">
    <location>
        <begin position="926"/>
        <end position="949"/>
    </location>
</feature>
<sequence>MLILLFLGLCYTLFPFPNPPTQITVTNRYRPMLQTISPFKLVRDPALYKSELLTKYRSAFSSEAQQYYSTFDSGKYGWSDQSDLTKASSLQNILHRITIMATAYLTDGMQLYQNSDCKHKILQAFTIFSGKYNTFLSYSNDYYTWDIVVPNILVNLIPLLDEIYSTDPSYSLGYQNALTRVTGGLLTLPRKSSYINKCTNMPSIWYRDTVCTISSIVTELQMAKLIIFGSILIGDLSRMDVYYNRIVDLFQVKQLDYEKAPTNDLYDGFRSDGTFVEYYSSIISGSTGYTMISLIAYILAPAQEIINQLTTSGNTNAAQTIQTAVHAITDKTATYLLNSFMPFAVACGMPDMLAGAQAADDSTPPSSRLRDVSMGIMQFTYATLLQNNLPANSNGLLEYIYKYLNYHLTDCPQLLDQIAGHYNFPIVGEWNHSTGLFLSTPTYPGQIVYGHYFLSYGDRYVYNAHDFSVNIAMNSYRTRNFQCINDLNKLGYYQAAGTIMPSVRYHKDQYNNHVLFASDKGYMGTTTNARFSSTCSSQTHLFGSLSDGKFVSSITDGSHGSAAMDYYNAPNNNVRYRTVYLIESISNGVHVAQMTAGGVSLGALTANVAVIPYVDGDTFEIYLDGVKKTQNTISLFKESRILIKMIPKNGNQYAIALFLHNDIPGTIKNLTVNRAYNDLGGSSSTKIKTYGIQITLTLSLTGFYYTDGIQWNSRKAIFYSYYPYLPYSTTDQDLIDMKQRYTLLFRKDKDVDIAPVHTNKYMLVSFNDSTQTITTISFFDKGTATLMDGVTITVSDVAQVLFKMTKDTYTLTMRDPILSSPRSIQLEIEGLTDMQNLQHWCKNAGVVDSIRLVVEESFTGPSLCQVQITRQTPQSPGVNPIPPVNPPSPTPPPYIPPFPSMDDLAYDNSTNVIVIPDNQAMKTAKIAIISSSVIIIMIVIIVLLVVFLLRCKKTAKNLKAVEGALKMTTIPPLGREPSHAFSTLDNESTMLESVHSARSTFSEASVINTTDPSPKEATTVHRVKVHRPLPSKFANRKTVATTRYIDEEGVDNDSFDSIPVQYAANIFTQ</sequence>
<keyword evidence="6" id="KW-0456">Lyase</keyword>
<evidence type="ECO:0000313" key="6">
    <source>
        <dbReference type="EMBL" id="KWX14682.1"/>
    </source>
</evidence>
<dbReference type="Pfam" id="PF08124">
    <property type="entry name" value="Lyase_8_N"/>
    <property type="match status" value="1"/>
</dbReference>
<name>A0A132NYB6_GIAIN</name>
<evidence type="ECO:0000256" key="1">
    <source>
        <dbReference type="ARBA" id="ARBA00006699"/>
    </source>
</evidence>
<accession>A0A132NYB6</accession>
<dbReference type="GO" id="GO:0005576">
    <property type="term" value="C:extracellular region"/>
    <property type="evidence" value="ECO:0007669"/>
    <property type="project" value="InterPro"/>
</dbReference>
<dbReference type="Gene3D" id="2.70.98.10">
    <property type="match status" value="1"/>
</dbReference>
<keyword evidence="2" id="KW-0812">Transmembrane</keyword>
<dbReference type="InterPro" id="IPR003159">
    <property type="entry name" value="Lyase_8_central_dom"/>
</dbReference>
<feature type="domain" description="Polysaccharide lyase family 8 central" evidence="4">
    <location>
        <begin position="457"/>
        <end position="579"/>
    </location>
</feature>
<evidence type="ECO:0000259" key="4">
    <source>
        <dbReference type="Pfam" id="PF02278"/>
    </source>
</evidence>
<protein>
    <submittedName>
        <fullName evidence="6">Putative Glycosaminoglycan polysaccharide lyase</fullName>
    </submittedName>
</protein>
<evidence type="ECO:0000256" key="2">
    <source>
        <dbReference type="SAM" id="Phobius"/>
    </source>
</evidence>
<dbReference type="SUPFAM" id="SSF74650">
    <property type="entry name" value="Galactose mutarotase-like"/>
    <property type="match status" value="1"/>
</dbReference>
<dbReference type="PANTHER" id="PTHR38481">
    <property type="entry name" value="HYALURONATE LYASE"/>
    <property type="match status" value="1"/>
</dbReference>
<dbReference type="InterPro" id="IPR008929">
    <property type="entry name" value="Chondroitin_lyas"/>
</dbReference>
<dbReference type="GO" id="GO:0005975">
    <property type="term" value="P:carbohydrate metabolic process"/>
    <property type="evidence" value="ECO:0007669"/>
    <property type="project" value="InterPro"/>
</dbReference>
<dbReference type="AlphaFoldDB" id="A0A132NYB6"/>
<dbReference type="Proteomes" id="UP000070089">
    <property type="component" value="Unassembled WGS sequence"/>
</dbReference>
<keyword evidence="2" id="KW-0472">Membrane</keyword>
<dbReference type="InterPro" id="IPR014718">
    <property type="entry name" value="GH-type_carb-bd"/>
</dbReference>
<comment type="caution">
    <text evidence="6">The sequence shown here is derived from an EMBL/GenBank/DDBJ whole genome shotgun (WGS) entry which is preliminary data.</text>
</comment>
<proteinExistence type="inferred from homology"/>
<dbReference type="SUPFAM" id="SSF48230">
    <property type="entry name" value="Chondroitin AC/alginate lyase"/>
    <property type="match status" value="1"/>
</dbReference>
<evidence type="ECO:0000256" key="3">
    <source>
        <dbReference type="SAM" id="SignalP"/>
    </source>
</evidence>
<dbReference type="EMBL" id="JXTI01000025">
    <property type="protein sequence ID" value="KWX14682.1"/>
    <property type="molecule type" value="Genomic_DNA"/>
</dbReference>
<dbReference type="InterPro" id="IPR038970">
    <property type="entry name" value="Lyase_8"/>
</dbReference>
<gene>
    <name evidence="6" type="ORF">QR46_1264</name>
</gene>
<comment type="similarity">
    <text evidence="1">Belongs to the polysaccharide lyase 8 family.</text>
</comment>
<dbReference type="GO" id="GO:0016837">
    <property type="term" value="F:carbon-oxygen lyase activity, acting on polysaccharides"/>
    <property type="evidence" value="ECO:0007669"/>
    <property type="project" value="UniProtKB-ARBA"/>
</dbReference>
<dbReference type="PANTHER" id="PTHR38481:SF1">
    <property type="entry name" value="HYALURONATE LYASE"/>
    <property type="match status" value="1"/>
</dbReference>
<dbReference type="InterPro" id="IPR011013">
    <property type="entry name" value="Gal_mutarotase_sf_dom"/>
</dbReference>
<keyword evidence="2" id="KW-1133">Transmembrane helix</keyword>